<reference evidence="1" key="1">
    <citation type="submission" date="2021-02" db="EMBL/GenBank/DDBJ databases">
        <title>Genome sequence of Rhodospirillales sp. strain TMPK1 isolated from soil.</title>
        <authorList>
            <person name="Nakai R."/>
            <person name="Kusada H."/>
            <person name="Tamaki H."/>
        </authorList>
    </citation>
    <scope>NUCLEOTIDE SEQUENCE</scope>
    <source>
        <strain evidence="1">TMPK1</strain>
    </source>
</reference>
<keyword evidence="2" id="KW-1185">Reference proteome</keyword>
<protein>
    <submittedName>
        <fullName evidence="1">Uncharacterized protein</fullName>
    </submittedName>
</protein>
<accession>A0A8S8XEW7</accession>
<proteinExistence type="predicted"/>
<dbReference type="RefSeq" id="WP_420243568.1">
    <property type="nucleotide sequence ID" value="NZ_BOPV01000001.1"/>
</dbReference>
<gene>
    <name evidence="1" type="ORF">TMPK1_27060</name>
</gene>
<dbReference type="AlphaFoldDB" id="A0A8S8XEW7"/>
<dbReference type="Proteomes" id="UP000681075">
    <property type="component" value="Unassembled WGS sequence"/>
</dbReference>
<comment type="caution">
    <text evidence="1">The sequence shown here is derived from an EMBL/GenBank/DDBJ whole genome shotgun (WGS) entry which is preliminary data.</text>
</comment>
<name>A0A8S8XEW7_9PROT</name>
<evidence type="ECO:0000313" key="1">
    <source>
        <dbReference type="EMBL" id="GIL40469.1"/>
    </source>
</evidence>
<sequence>MSSRTDFATSNAALAPLGTSEARAQALRAIFGPHAARAAVRFAMEAHEMGEDDAALLWMQTASFLVDDEDHGATPFLH</sequence>
<dbReference type="EMBL" id="BOPV01000001">
    <property type="protein sequence ID" value="GIL40469.1"/>
    <property type="molecule type" value="Genomic_DNA"/>
</dbReference>
<organism evidence="1 2">
    <name type="scientific">Roseiterribacter gracilis</name>
    <dbReference type="NCBI Taxonomy" id="2812848"/>
    <lineage>
        <taxon>Bacteria</taxon>
        <taxon>Pseudomonadati</taxon>
        <taxon>Pseudomonadota</taxon>
        <taxon>Alphaproteobacteria</taxon>
        <taxon>Rhodospirillales</taxon>
        <taxon>Roseiterribacteraceae</taxon>
        <taxon>Roseiterribacter</taxon>
    </lineage>
</organism>
<evidence type="ECO:0000313" key="2">
    <source>
        <dbReference type="Proteomes" id="UP000681075"/>
    </source>
</evidence>